<dbReference type="RefSeq" id="XP_030752847.1">
    <property type="nucleotide sequence ID" value="XM_030896987.1"/>
</dbReference>
<dbReference type="SUPFAM" id="SSF46966">
    <property type="entry name" value="Spectrin repeat"/>
    <property type="match status" value="1"/>
</dbReference>
<dbReference type="Gene3D" id="1.20.58.60">
    <property type="match status" value="1"/>
</dbReference>
<name>A0A6J2XNB7_SITOR</name>
<dbReference type="GeneID" id="115879928"/>
<reference evidence="2" key="1">
    <citation type="submission" date="2025-08" db="UniProtKB">
        <authorList>
            <consortium name="RefSeq"/>
        </authorList>
    </citation>
    <scope>IDENTIFICATION</scope>
    <source>
        <tissue evidence="2">Gonads</tissue>
    </source>
</reference>
<dbReference type="KEGG" id="soy:115879928"/>
<sequence length="152" mass="16965">MDTQVHNGDENAASTSSAMSKTTTISTIAVQSGKTRIVIALLHVGDWIHLKILEITPELTILGNTLAEALELQRAHNEVLRQLQNKQSPVEELLRQADQLIATQRPRAEVGDWIHLKILEITPELTILGNTLAEALELQRAHNEVLRQLQFD</sequence>
<evidence type="ECO:0000313" key="2">
    <source>
        <dbReference type="RefSeq" id="XP_030752847.1"/>
    </source>
</evidence>
<proteinExistence type="predicted"/>
<dbReference type="AlphaFoldDB" id="A0A6J2XNB7"/>
<keyword evidence="1" id="KW-1185">Reference proteome</keyword>
<dbReference type="InParanoid" id="A0A6J2XNB7"/>
<accession>A0A6J2XNB7</accession>
<protein>
    <submittedName>
        <fullName evidence="2">Coiled-coil domain-containing protein 141-like</fullName>
    </submittedName>
</protein>
<gene>
    <name evidence="2" type="primary">LOC115879928</name>
</gene>
<evidence type="ECO:0000313" key="1">
    <source>
        <dbReference type="Proteomes" id="UP000504635"/>
    </source>
</evidence>
<organism evidence="1 2">
    <name type="scientific">Sitophilus oryzae</name>
    <name type="common">Rice weevil</name>
    <name type="synonym">Curculio oryzae</name>
    <dbReference type="NCBI Taxonomy" id="7048"/>
    <lineage>
        <taxon>Eukaryota</taxon>
        <taxon>Metazoa</taxon>
        <taxon>Ecdysozoa</taxon>
        <taxon>Arthropoda</taxon>
        <taxon>Hexapoda</taxon>
        <taxon>Insecta</taxon>
        <taxon>Pterygota</taxon>
        <taxon>Neoptera</taxon>
        <taxon>Endopterygota</taxon>
        <taxon>Coleoptera</taxon>
        <taxon>Polyphaga</taxon>
        <taxon>Cucujiformia</taxon>
        <taxon>Curculionidae</taxon>
        <taxon>Dryophthorinae</taxon>
        <taxon>Sitophilus</taxon>
    </lineage>
</organism>
<dbReference type="OrthoDB" id="2152335at2759"/>
<dbReference type="Proteomes" id="UP000504635">
    <property type="component" value="Unplaced"/>
</dbReference>